<gene>
    <name evidence="1" type="ORF">GA0061102_102234</name>
</gene>
<evidence type="ECO:0000313" key="1">
    <source>
        <dbReference type="EMBL" id="SCB34482.1"/>
    </source>
</evidence>
<dbReference type="EMBL" id="FMAH01000022">
    <property type="protein sequence ID" value="SCB34482.1"/>
    <property type="molecule type" value="Genomic_DNA"/>
</dbReference>
<proteinExistence type="predicted"/>
<dbReference type="Gene3D" id="1.10.3510.10">
    <property type="entry name" value="NMB0513-like"/>
    <property type="match status" value="1"/>
</dbReference>
<keyword evidence="2" id="KW-1185">Reference proteome</keyword>
<evidence type="ECO:0000313" key="2">
    <source>
        <dbReference type="Proteomes" id="UP000199435"/>
    </source>
</evidence>
<name>A0A1C3W337_9HYPH</name>
<dbReference type="STRING" id="411945.GA0061102_102234"/>
<dbReference type="Proteomes" id="UP000199435">
    <property type="component" value="Unassembled WGS sequence"/>
</dbReference>
<organism evidence="1 2">
    <name type="scientific">Rhizobium miluonense</name>
    <dbReference type="NCBI Taxonomy" id="411945"/>
    <lineage>
        <taxon>Bacteria</taxon>
        <taxon>Pseudomonadati</taxon>
        <taxon>Pseudomonadota</taxon>
        <taxon>Alphaproteobacteria</taxon>
        <taxon>Hyphomicrobiales</taxon>
        <taxon>Rhizobiaceae</taxon>
        <taxon>Rhizobium/Agrobacterium group</taxon>
        <taxon>Rhizobium</taxon>
    </lineage>
</organism>
<dbReference type="RefSeq" id="WP_208858661.1">
    <property type="nucleotide sequence ID" value="NZ_FMAH01000022.1"/>
</dbReference>
<reference evidence="2" key="1">
    <citation type="submission" date="2016-08" db="EMBL/GenBank/DDBJ databases">
        <authorList>
            <person name="Varghese N."/>
            <person name="Submissions Spin"/>
        </authorList>
    </citation>
    <scope>NUCLEOTIDE SEQUENCE [LARGE SCALE GENOMIC DNA]</scope>
    <source>
        <strain evidence="2">HAMBI 2971</strain>
    </source>
</reference>
<dbReference type="AlphaFoldDB" id="A0A1C3W337"/>
<protein>
    <submittedName>
        <fullName evidence="1">Uncharacterized protein</fullName>
    </submittedName>
</protein>
<dbReference type="InterPro" id="IPR023138">
    <property type="entry name" value="NMB0513-like_sf"/>
</dbReference>
<dbReference type="SUPFAM" id="SSF160472">
    <property type="entry name" value="NMB0513-like"/>
    <property type="match status" value="1"/>
</dbReference>
<accession>A0A1C3W337</accession>
<sequence length="133" mass="15193">MEPIEHIDEIVRDAFGLWITGLFSAINSWNPNLSFDEHREAFFWLIEHLLRAGKIKFIAPGADCYASPQNPYPRLTIQDEEAQWHEAPESIVAYLRAQWPQSASDESDLDLLTYFYSIPGIIWIGENGVLVAS</sequence>